<dbReference type="RefSeq" id="WP_092906192.1">
    <property type="nucleotide sequence ID" value="NZ_FOUZ01000002.1"/>
</dbReference>
<dbReference type="Pfam" id="PF01694">
    <property type="entry name" value="Rhomboid"/>
    <property type="match status" value="2"/>
</dbReference>
<evidence type="ECO:0000313" key="9">
    <source>
        <dbReference type="EMBL" id="SFM75031.1"/>
    </source>
</evidence>
<evidence type="ECO:0000256" key="3">
    <source>
        <dbReference type="ARBA" id="ARBA00022692"/>
    </source>
</evidence>
<evidence type="ECO:0000313" key="10">
    <source>
        <dbReference type="Proteomes" id="UP000199149"/>
    </source>
</evidence>
<evidence type="ECO:0000256" key="1">
    <source>
        <dbReference type="ARBA" id="ARBA00004141"/>
    </source>
</evidence>
<feature type="transmembrane region" description="Helical" evidence="7">
    <location>
        <begin position="91"/>
        <end position="109"/>
    </location>
</feature>
<comment type="similarity">
    <text evidence="2">Belongs to the peptidase S54 family.</text>
</comment>
<feature type="domain" description="Peptidase S54 rhomboid" evidence="8">
    <location>
        <begin position="48"/>
        <end position="110"/>
    </location>
</feature>
<feature type="transmembrane region" description="Helical" evidence="7">
    <location>
        <begin position="12"/>
        <end position="41"/>
    </location>
</feature>
<dbReference type="EMBL" id="FOUZ01000002">
    <property type="protein sequence ID" value="SFM75031.1"/>
    <property type="molecule type" value="Genomic_DNA"/>
</dbReference>
<comment type="subcellular location">
    <subcellularLocation>
        <location evidence="1">Membrane</location>
        <topology evidence="1">Multi-pass membrane protein</topology>
    </subcellularLocation>
</comment>
<dbReference type="STRING" id="684065.SAMN05421738_102171"/>
<evidence type="ECO:0000256" key="2">
    <source>
        <dbReference type="ARBA" id="ARBA00009045"/>
    </source>
</evidence>
<proteinExistence type="inferred from homology"/>
<feature type="transmembrane region" description="Helical" evidence="7">
    <location>
        <begin position="203"/>
        <end position="221"/>
    </location>
</feature>
<sequence>MGPSLPPITKNLIIINVLFYFATIVFQIEDIDLSVFLGAYYPESPNFKIWEILTHMFMHASYPNISHILFNMFALWMFGSAVEQTFGPKKFLIMYFLAGFGGFILFNLANYFQIQPLKEAIVAQGFSLDEIYTYSKLNVHGALYNLPENFRSTQEVIDLINFYRTPMVGASGAIYGLLVAFAVLFPDAKLALIFFPVPIKAKYFIPIMIGVELFMGVQNYSWNNVAHFAHLGGGLIGFLLAKSWKKNLYRRN</sequence>
<dbReference type="Proteomes" id="UP000199149">
    <property type="component" value="Unassembled WGS sequence"/>
</dbReference>
<evidence type="ECO:0000256" key="7">
    <source>
        <dbReference type="SAM" id="Phobius"/>
    </source>
</evidence>
<protein>
    <submittedName>
        <fullName evidence="9">Membrane associated serine protease, rhomboid family</fullName>
    </submittedName>
</protein>
<keyword evidence="5 7" id="KW-1133">Transmembrane helix</keyword>
<dbReference type="PANTHER" id="PTHR43731">
    <property type="entry name" value="RHOMBOID PROTEASE"/>
    <property type="match status" value="1"/>
</dbReference>
<feature type="domain" description="Peptidase S54 rhomboid" evidence="8">
    <location>
        <begin position="162"/>
        <end position="241"/>
    </location>
</feature>
<dbReference type="AlphaFoldDB" id="A0A1I4TEF8"/>
<dbReference type="OrthoDB" id="9807874at2"/>
<dbReference type="GO" id="GO:0004252">
    <property type="term" value="F:serine-type endopeptidase activity"/>
    <property type="evidence" value="ECO:0007669"/>
    <property type="project" value="InterPro"/>
</dbReference>
<feature type="transmembrane region" description="Helical" evidence="7">
    <location>
        <begin position="61"/>
        <end position="79"/>
    </location>
</feature>
<dbReference type="GO" id="GO:0016020">
    <property type="term" value="C:membrane"/>
    <property type="evidence" value="ECO:0007669"/>
    <property type="project" value="UniProtKB-SubCell"/>
</dbReference>
<evidence type="ECO:0000256" key="6">
    <source>
        <dbReference type="ARBA" id="ARBA00023136"/>
    </source>
</evidence>
<keyword evidence="4" id="KW-0378">Hydrolase</keyword>
<dbReference type="GO" id="GO:0006508">
    <property type="term" value="P:proteolysis"/>
    <property type="evidence" value="ECO:0007669"/>
    <property type="project" value="UniProtKB-KW"/>
</dbReference>
<keyword evidence="9" id="KW-0645">Protease</keyword>
<dbReference type="InterPro" id="IPR022764">
    <property type="entry name" value="Peptidase_S54_rhomboid_dom"/>
</dbReference>
<organism evidence="9 10">
    <name type="scientific">Algoriella xinjiangensis</name>
    <dbReference type="NCBI Taxonomy" id="684065"/>
    <lineage>
        <taxon>Bacteria</taxon>
        <taxon>Pseudomonadati</taxon>
        <taxon>Bacteroidota</taxon>
        <taxon>Flavobacteriia</taxon>
        <taxon>Flavobacteriales</taxon>
        <taxon>Weeksellaceae</taxon>
        <taxon>Algoriella</taxon>
    </lineage>
</organism>
<reference evidence="10" key="1">
    <citation type="submission" date="2016-10" db="EMBL/GenBank/DDBJ databases">
        <authorList>
            <person name="Varghese N."/>
            <person name="Submissions S."/>
        </authorList>
    </citation>
    <scope>NUCLEOTIDE SEQUENCE [LARGE SCALE GENOMIC DNA]</scope>
    <source>
        <strain evidence="10">XJ109</strain>
    </source>
</reference>
<feature type="transmembrane region" description="Helical" evidence="7">
    <location>
        <begin position="227"/>
        <end position="244"/>
    </location>
</feature>
<dbReference type="Gene3D" id="1.20.1540.10">
    <property type="entry name" value="Rhomboid-like"/>
    <property type="match status" value="1"/>
</dbReference>
<evidence type="ECO:0000256" key="4">
    <source>
        <dbReference type="ARBA" id="ARBA00022801"/>
    </source>
</evidence>
<name>A0A1I4TEF8_9FLAO</name>
<evidence type="ECO:0000256" key="5">
    <source>
        <dbReference type="ARBA" id="ARBA00022989"/>
    </source>
</evidence>
<dbReference type="InterPro" id="IPR035952">
    <property type="entry name" value="Rhomboid-like_sf"/>
</dbReference>
<gene>
    <name evidence="9" type="ORF">SAMN05421738_102171</name>
</gene>
<dbReference type="InterPro" id="IPR050925">
    <property type="entry name" value="Rhomboid_protease_S54"/>
</dbReference>
<accession>A0A1I4TEF8</accession>
<dbReference type="PANTHER" id="PTHR43731:SF14">
    <property type="entry name" value="PRESENILIN-ASSOCIATED RHOMBOID-LIKE PROTEIN, MITOCHONDRIAL"/>
    <property type="match status" value="1"/>
</dbReference>
<feature type="transmembrane region" description="Helical" evidence="7">
    <location>
        <begin position="173"/>
        <end position="196"/>
    </location>
</feature>
<dbReference type="SUPFAM" id="SSF144091">
    <property type="entry name" value="Rhomboid-like"/>
    <property type="match status" value="1"/>
</dbReference>
<keyword evidence="3 7" id="KW-0812">Transmembrane</keyword>
<keyword evidence="6 7" id="KW-0472">Membrane</keyword>
<keyword evidence="10" id="KW-1185">Reference proteome</keyword>
<evidence type="ECO:0000259" key="8">
    <source>
        <dbReference type="Pfam" id="PF01694"/>
    </source>
</evidence>